<evidence type="ECO:0000313" key="5">
    <source>
        <dbReference type="Proteomes" id="UP001302696"/>
    </source>
</evidence>
<protein>
    <recommendedName>
        <fullName evidence="3">3-hydroxy-3-methylglutaryl coenzyme A reductase</fullName>
        <shortName evidence="3">HMG-CoA reductase</shortName>
        <ecNumber evidence="3">1.1.1.88</ecNumber>
    </recommendedName>
</protein>
<keyword evidence="2 3" id="KW-0560">Oxidoreductase</keyword>
<gene>
    <name evidence="4" type="ORF">N6G96_01635</name>
</gene>
<dbReference type="InterPro" id="IPR002202">
    <property type="entry name" value="HMG_CoA_Rdtase"/>
</dbReference>
<dbReference type="PROSITE" id="PS01192">
    <property type="entry name" value="HMG_COA_REDUCTASE_3"/>
    <property type="match status" value="1"/>
</dbReference>
<dbReference type="PROSITE" id="PS50065">
    <property type="entry name" value="HMG_COA_REDUCTASE_4"/>
    <property type="match status" value="1"/>
</dbReference>
<dbReference type="EC" id="1.1.1.88" evidence="3"/>
<dbReference type="InterPro" id="IPR023076">
    <property type="entry name" value="HMG_CoA_Rdtase_CS"/>
</dbReference>
<dbReference type="RefSeq" id="WP_063696553.1">
    <property type="nucleotide sequence ID" value="NZ_BBIM01000008.1"/>
</dbReference>
<comment type="catalytic activity">
    <reaction evidence="3">
        <text>(R)-mevalonate + 2 NAD(+) + CoA = (3S)-3-hydroxy-3-methylglutaryl-CoA + 2 NADH + 2 H(+)</text>
        <dbReference type="Rhea" id="RHEA:14833"/>
        <dbReference type="ChEBI" id="CHEBI:15378"/>
        <dbReference type="ChEBI" id="CHEBI:36464"/>
        <dbReference type="ChEBI" id="CHEBI:43074"/>
        <dbReference type="ChEBI" id="CHEBI:57287"/>
        <dbReference type="ChEBI" id="CHEBI:57540"/>
        <dbReference type="ChEBI" id="CHEBI:57945"/>
        <dbReference type="EC" id="1.1.1.88"/>
    </reaction>
</comment>
<comment type="similarity">
    <text evidence="1 3">Belongs to the HMG-CoA reductase family.</text>
</comment>
<dbReference type="GO" id="GO:0140643">
    <property type="term" value="F:hydroxymethylglutaryl-CoA reductase (NADH) activity"/>
    <property type="evidence" value="ECO:0007669"/>
    <property type="project" value="UniProtKB-EC"/>
</dbReference>
<accession>A0ABZ0Q4N0</accession>
<reference evidence="5" key="1">
    <citation type="submission" date="2024-06" db="EMBL/GenBank/DDBJ databases">
        <authorList>
            <person name="Chang H.C."/>
            <person name="Mun S.Y."/>
        </authorList>
    </citation>
    <scope>NUCLEOTIDE SEQUENCE [LARGE SCALE GENOMIC DNA]</scope>
    <source>
        <strain evidence="5">KT1</strain>
    </source>
</reference>
<organism evidence="4 5">
    <name type="scientific">Pediococcus inopinatus</name>
    <dbReference type="NCBI Taxonomy" id="114090"/>
    <lineage>
        <taxon>Bacteria</taxon>
        <taxon>Bacillati</taxon>
        <taxon>Bacillota</taxon>
        <taxon>Bacilli</taxon>
        <taxon>Lactobacillales</taxon>
        <taxon>Lactobacillaceae</taxon>
        <taxon>Pediococcus</taxon>
    </lineage>
</organism>
<comment type="pathway">
    <text evidence="3">Metabolic intermediate metabolism; (R)-mevalonate degradation; (S)-3-hydroxy-3-methylglutaryl-CoA from (R)-mevalonate: step 1/1.</text>
</comment>
<dbReference type="NCBIfam" id="TIGR00532">
    <property type="entry name" value="HMG_CoA_R_NAD"/>
    <property type="match status" value="1"/>
</dbReference>
<sequence length="421" mass="45464">MNLNHFYKQKYAGRLAILQAQLGLDEQDLELIARSRTIKGDQIIENYLTDFSIPEGVAVNFLINGQEKVVPMVTEEPSVVAAASHGAKMTLAGGGIQVQVTERLMMGQVLMAKVPDSDQLVSQLTQHETEILKTANDAHPSIVKRGGGAKKMRIRKLTHQFVSLDIFIDTKEAMGANMINSMLEAVVTYLQSDLQQNSLMAVLSNLSDECLATATCQIPVTSLTTNQLSGKTVADRIALASLAAQVDPYRAATHNKGIMNGVDAVVMATGNDWRSMESGTHAYASKNGQYQGLSDWQVVDDNLVGKLTLPMPVGFVGGSIKINPQAQLAHKLLQINSVKELEEVIVSVGLAQNLAALNALVSEGIQRGHMHLQAKSLLLGVGATNAELTQAQLALEKVPVMDVRAAKQVLKKLRNEGEINE</sequence>
<proteinExistence type="inferred from homology"/>
<dbReference type="InterPro" id="IPR023074">
    <property type="entry name" value="HMG_CoA_Rdtase_cat_sf"/>
</dbReference>
<dbReference type="EMBL" id="CP104778">
    <property type="protein sequence ID" value="WPC21941.1"/>
    <property type="molecule type" value="Genomic_DNA"/>
</dbReference>
<evidence type="ECO:0000256" key="1">
    <source>
        <dbReference type="ARBA" id="ARBA00007661"/>
    </source>
</evidence>
<dbReference type="SUPFAM" id="SSF55035">
    <property type="entry name" value="NAD-binding domain of HMG-CoA reductase"/>
    <property type="match status" value="1"/>
</dbReference>
<evidence type="ECO:0000313" key="4">
    <source>
        <dbReference type="EMBL" id="WPC21941.1"/>
    </source>
</evidence>
<dbReference type="SUPFAM" id="SSF56542">
    <property type="entry name" value="Substrate-binding domain of HMG-CoA reductase"/>
    <property type="match status" value="1"/>
</dbReference>
<keyword evidence="3" id="KW-0520">NAD</keyword>
<dbReference type="InterPro" id="IPR004553">
    <property type="entry name" value="HMG_CoA_Rdtase_bac-typ"/>
</dbReference>
<evidence type="ECO:0000256" key="3">
    <source>
        <dbReference type="RuleBase" id="RU361219"/>
    </source>
</evidence>
<dbReference type="PANTHER" id="PTHR10572">
    <property type="entry name" value="3-HYDROXY-3-METHYLGLUTARYL-COENZYME A REDUCTASE"/>
    <property type="match status" value="1"/>
</dbReference>
<evidence type="ECO:0000256" key="2">
    <source>
        <dbReference type="ARBA" id="ARBA00023002"/>
    </source>
</evidence>
<dbReference type="PRINTS" id="PR00071">
    <property type="entry name" value="HMGCOARDTASE"/>
</dbReference>
<dbReference type="InterPro" id="IPR009029">
    <property type="entry name" value="HMG_CoA_Rdtase_sub-bd_dom_sf"/>
</dbReference>
<dbReference type="InterPro" id="IPR009023">
    <property type="entry name" value="HMG_CoA_Rdtase_NAD(P)-bd_sf"/>
</dbReference>
<keyword evidence="5" id="KW-1185">Reference proteome</keyword>
<dbReference type="Pfam" id="PF00368">
    <property type="entry name" value="HMG-CoA_red"/>
    <property type="match status" value="1"/>
</dbReference>
<dbReference type="CDD" id="cd00644">
    <property type="entry name" value="HMG-CoA_reductase_classII"/>
    <property type="match status" value="1"/>
</dbReference>
<dbReference type="Proteomes" id="UP001302696">
    <property type="component" value="Chromosome"/>
</dbReference>
<dbReference type="Gene3D" id="3.90.770.10">
    <property type="entry name" value="3-hydroxy-3-methylglutaryl-coenzyme A Reductase, Chain A, domain 2"/>
    <property type="match status" value="2"/>
</dbReference>
<dbReference type="Gene3D" id="1.10.8.660">
    <property type="match status" value="1"/>
</dbReference>
<name>A0ABZ0Q4N0_9LACO</name>
<dbReference type="PANTHER" id="PTHR10572:SF24">
    <property type="entry name" value="3-HYDROXY-3-METHYLGLUTARYL-COENZYME A REDUCTASE"/>
    <property type="match status" value="1"/>
</dbReference>